<name>A0ACB9ZRX2_CATRO</name>
<dbReference type="Proteomes" id="UP001060085">
    <property type="component" value="Linkage Group LG08"/>
</dbReference>
<proteinExistence type="predicted"/>
<evidence type="ECO:0000313" key="2">
    <source>
        <dbReference type="Proteomes" id="UP001060085"/>
    </source>
</evidence>
<gene>
    <name evidence="1" type="ORF">M9H77_35697</name>
</gene>
<comment type="caution">
    <text evidence="1">The sequence shown here is derived from an EMBL/GenBank/DDBJ whole genome shotgun (WGS) entry which is preliminary data.</text>
</comment>
<evidence type="ECO:0000313" key="1">
    <source>
        <dbReference type="EMBL" id="KAI5649692.1"/>
    </source>
</evidence>
<dbReference type="EMBL" id="CM044708">
    <property type="protein sequence ID" value="KAI5649692.1"/>
    <property type="molecule type" value="Genomic_DNA"/>
</dbReference>
<keyword evidence="2" id="KW-1185">Reference proteome</keyword>
<reference evidence="2" key="1">
    <citation type="journal article" date="2023" name="Nat. Plants">
        <title>Single-cell RNA sequencing provides a high-resolution roadmap for understanding the multicellular compartmentation of specialized metabolism.</title>
        <authorList>
            <person name="Sun S."/>
            <person name="Shen X."/>
            <person name="Li Y."/>
            <person name="Li Y."/>
            <person name="Wang S."/>
            <person name="Li R."/>
            <person name="Zhang H."/>
            <person name="Shen G."/>
            <person name="Guo B."/>
            <person name="Wei J."/>
            <person name="Xu J."/>
            <person name="St-Pierre B."/>
            <person name="Chen S."/>
            <person name="Sun C."/>
        </authorList>
    </citation>
    <scope>NUCLEOTIDE SEQUENCE [LARGE SCALE GENOMIC DNA]</scope>
</reference>
<accession>A0ACB9ZRX2</accession>
<protein>
    <submittedName>
        <fullName evidence="1">Uncharacterized protein</fullName>
    </submittedName>
</protein>
<organism evidence="1 2">
    <name type="scientific">Catharanthus roseus</name>
    <name type="common">Madagascar periwinkle</name>
    <name type="synonym">Vinca rosea</name>
    <dbReference type="NCBI Taxonomy" id="4058"/>
    <lineage>
        <taxon>Eukaryota</taxon>
        <taxon>Viridiplantae</taxon>
        <taxon>Streptophyta</taxon>
        <taxon>Embryophyta</taxon>
        <taxon>Tracheophyta</taxon>
        <taxon>Spermatophyta</taxon>
        <taxon>Magnoliopsida</taxon>
        <taxon>eudicotyledons</taxon>
        <taxon>Gunneridae</taxon>
        <taxon>Pentapetalae</taxon>
        <taxon>asterids</taxon>
        <taxon>lamiids</taxon>
        <taxon>Gentianales</taxon>
        <taxon>Apocynaceae</taxon>
        <taxon>Rauvolfioideae</taxon>
        <taxon>Vinceae</taxon>
        <taxon>Catharanthinae</taxon>
        <taxon>Catharanthus</taxon>
    </lineage>
</organism>
<sequence length="165" mass="18624">MKESCCDISLPLNPLSSEEVNLFTSSNNHFLACFSQSVQKFEAQNMENVGILGYKLYKTISFLPSTSFFFVVRRLPKVSILSFSFQGIHAVPICGNKMGGSFKVLEVHLCDFKKTTFGNGVILENFIVQNTNSRVKLLNQHFGGTLHYSLTFDEFLDETLLFQES</sequence>